<comment type="caution">
    <text evidence="1">The sequence shown here is derived from an EMBL/GenBank/DDBJ whole genome shotgun (WGS) entry which is preliminary data.</text>
</comment>
<organism evidence="1 2">
    <name type="scientific">Carpediemonas membranifera</name>
    <dbReference type="NCBI Taxonomy" id="201153"/>
    <lineage>
        <taxon>Eukaryota</taxon>
        <taxon>Metamonada</taxon>
        <taxon>Carpediemonas-like organisms</taxon>
        <taxon>Carpediemonas</taxon>
    </lineage>
</organism>
<proteinExistence type="predicted"/>
<reference evidence="1" key="1">
    <citation type="submission" date="2021-05" db="EMBL/GenBank/DDBJ databases">
        <title>A free-living protist that lacks canonical eukaryotic 1 DNA replication and segregation systems.</title>
        <authorList>
            <person name="Salas-Leiva D.E."/>
            <person name="Tromer E.C."/>
            <person name="Curtis B.A."/>
            <person name="Jerlstrom-Hultqvist J."/>
            <person name="Kolisko M."/>
            <person name="Yi Z."/>
            <person name="Salas-Leiva J.S."/>
            <person name="Gallot-Lavallee L."/>
            <person name="Kops G.J.P.L."/>
            <person name="Archibald J.M."/>
            <person name="Simpson A.G.B."/>
            <person name="Roger A.J."/>
        </authorList>
    </citation>
    <scope>NUCLEOTIDE SEQUENCE</scope>
    <source>
        <strain evidence="1">BICM</strain>
    </source>
</reference>
<evidence type="ECO:0000313" key="2">
    <source>
        <dbReference type="Proteomes" id="UP000717585"/>
    </source>
</evidence>
<keyword evidence="2" id="KW-1185">Reference proteome</keyword>
<accession>A0A8J6E216</accession>
<dbReference type="AlphaFoldDB" id="A0A8J6E216"/>
<name>A0A8J6E216_9EUKA</name>
<evidence type="ECO:0000313" key="1">
    <source>
        <dbReference type="EMBL" id="KAG9393761.1"/>
    </source>
</evidence>
<sequence>MVQLEIDYNFPRMSAKELDPRGVKKFKAEVRVFRARIPDYATGLLLSEELQEELEATLGVSAESATSNQVYEFLESEATPRSLLELKRQLRAVLCPKLGTEGYPSNLSVVRQLGADFVELADYALRSAAKEGSESLAALFGKEKRKMARLLEDGTAEVVEEEALCGDNSIYT</sequence>
<gene>
    <name evidence="1" type="ORF">J8273_4624</name>
</gene>
<dbReference type="EMBL" id="JAHDYR010000020">
    <property type="protein sequence ID" value="KAG9393761.1"/>
    <property type="molecule type" value="Genomic_DNA"/>
</dbReference>
<dbReference type="Proteomes" id="UP000717585">
    <property type="component" value="Unassembled WGS sequence"/>
</dbReference>
<protein>
    <submittedName>
        <fullName evidence="1">Uncharacterized protein</fullName>
    </submittedName>
</protein>